<dbReference type="InterPro" id="IPR056822">
    <property type="entry name" value="TEN_NHL"/>
</dbReference>
<keyword evidence="2" id="KW-0677">Repeat</keyword>
<evidence type="ECO:0000256" key="3">
    <source>
        <dbReference type="ARBA" id="ARBA00023157"/>
    </source>
</evidence>
<dbReference type="Proteomes" id="UP001476798">
    <property type="component" value="Unassembled WGS sequence"/>
</dbReference>
<keyword evidence="4" id="KW-0812">Transmembrane</keyword>
<dbReference type="EMBL" id="JAHRIO010072097">
    <property type="protein sequence ID" value="MEQ2182369.1"/>
    <property type="molecule type" value="Genomic_DNA"/>
</dbReference>
<keyword evidence="7" id="KW-1185">Reference proteome</keyword>
<comment type="caution">
    <text evidence="6">The sequence shown here is derived from an EMBL/GenBank/DDBJ whole genome shotgun (WGS) entry which is preliminary data.</text>
</comment>
<evidence type="ECO:0000256" key="2">
    <source>
        <dbReference type="ARBA" id="ARBA00022737"/>
    </source>
</evidence>
<feature type="transmembrane region" description="Helical" evidence="4">
    <location>
        <begin position="82"/>
        <end position="105"/>
    </location>
</feature>
<evidence type="ECO:0000313" key="6">
    <source>
        <dbReference type="EMBL" id="MEQ2182369.1"/>
    </source>
</evidence>
<keyword evidence="4" id="KW-0472">Membrane</keyword>
<sequence>MGNGFYRSVPCGPSCSGAAREMMLFAPVALASGPDGSLYIGDFNFIRRLIMVSYAVALADIDTPDLFDPRCERSFAVKQRLFFLWIMMISPTVLQALHSPFLCFLKRKISMGLHSHLSCRVLSLCNLTLSFAVIVVIFLVSQSLYLILLHPLVGNAEKLPV</sequence>
<evidence type="ECO:0000259" key="5">
    <source>
        <dbReference type="Pfam" id="PF25021"/>
    </source>
</evidence>
<keyword evidence="3" id="KW-1015">Disulfide bond</keyword>
<reference evidence="6 7" key="1">
    <citation type="submission" date="2021-06" db="EMBL/GenBank/DDBJ databases">
        <authorList>
            <person name="Palmer J.M."/>
        </authorList>
    </citation>
    <scope>NUCLEOTIDE SEQUENCE [LARGE SCALE GENOMIC DNA]</scope>
    <source>
        <strain evidence="6 7">GA_2019</strain>
        <tissue evidence="6">Muscle</tissue>
    </source>
</reference>
<feature type="transmembrane region" description="Helical" evidence="4">
    <location>
        <begin position="117"/>
        <end position="140"/>
    </location>
</feature>
<accession>A0ABV0PFV4</accession>
<evidence type="ECO:0000256" key="4">
    <source>
        <dbReference type="SAM" id="Phobius"/>
    </source>
</evidence>
<dbReference type="Pfam" id="PF25021">
    <property type="entry name" value="TEN_NHL"/>
    <property type="match status" value="1"/>
</dbReference>
<name>A0ABV0PFV4_9TELE</name>
<keyword evidence="1" id="KW-0245">EGF-like domain</keyword>
<dbReference type="PANTHER" id="PTHR11219:SF7">
    <property type="entry name" value="TENEURIN-1"/>
    <property type="match status" value="1"/>
</dbReference>
<organism evidence="6 7">
    <name type="scientific">Goodea atripinnis</name>
    <dbReference type="NCBI Taxonomy" id="208336"/>
    <lineage>
        <taxon>Eukaryota</taxon>
        <taxon>Metazoa</taxon>
        <taxon>Chordata</taxon>
        <taxon>Craniata</taxon>
        <taxon>Vertebrata</taxon>
        <taxon>Euteleostomi</taxon>
        <taxon>Actinopterygii</taxon>
        <taxon>Neopterygii</taxon>
        <taxon>Teleostei</taxon>
        <taxon>Neoteleostei</taxon>
        <taxon>Acanthomorphata</taxon>
        <taxon>Ovalentaria</taxon>
        <taxon>Atherinomorphae</taxon>
        <taxon>Cyprinodontiformes</taxon>
        <taxon>Goodeidae</taxon>
        <taxon>Goodea</taxon>
    </lineage>
</organism>
<dbReference type="InterPro" id="IPR051216">
    <property type="entry name" value="Teneurin"/>
</dbReference>
<keyword evidence="4" id="KW-1133">Transmembrane helix</keyword>
<dbReference type="PANTHER" id="PTHR11219">
    <property type="entry name" value="TENEURIN AND N-ACETYLGLUCOSAMINE-1-PHOSPHODIESTER ALPHA-N-ACETYLGLUCOSAMINIDASE"/>
    <property type="match status" value="1"/>
</dbReference>
<proteinExistence type="predicted"/>
<evidence type="ECO:0000256" key="1">
    <source>
        <dbReference type="ARBA" id="ARBA00022536"/>
    </source>
</evidence>
<evidence type="ECO:0000313" key="7">
    <source>
        <dbReference type="Proteomes" id="UP001476798"/>
    </source>
</evidence>
<gene>
    <name evidence="6" type="ORF">GOODEAATRI_021657</name>
</gene>
<protein>
    <recommendedName>
        <fullName evidence="5">Teneurin NHL domain-containing protein</fullName>
    </recommendedName>
</protein>
<feature type="domain" description="Teneurin NHL" evidence="5">
    <location>
        <begin position="1"/>
        <end position="58"/>
    </location>
</feature>